<keyword evidence="7 10" id="KW-0472">Membrane</keyword>
<dbReference type="EMBL" id="ACBW01000173">
    <property type="protein sequence ID" value="EEF77168.1"/>
    <property type="molecule type" value="Genomic_DNA"/>
</dbReference>
<dbReference type="eggNOG" id="COG4771">
    <property type="taxonomic scope" value="Bacteria"/>
</dbReference>
<evidence type="ECO:0000313" key="15">
    <source>
        <dbReference type="EMBL" id="EEF77168.1"/>
    </source>
</evidence>
<comment type="subcellular location">
    <subcellularLocation>
        <location evidence="1 10">Cell outer membrane</location>
        <topology evidence="1 10">Multi-pass membrane protein</topology>
    </subcellularLocation>
</comment>
<feature type="domain" description="TonB-dependent receptor plug" evidence="14">
    <location>
        <begin position="115"/>
        <end position="236"/>
    </location>
</feature>
<keyword evidence="5 12" id="KW-0732">Signal</keyword>
<keyword evidence="6 11" id="KW-0798">TonB box</keyword>
<dbReference type="Proteomes" id="UP000014073">
    <property type="component" value="Unassembled WGS sequence"/>
</dbReference>
<comment type="similarity">
    <text evidence="10 11">Belongs to the TonB-dependent receptor family.</text>
</comment>
<keyword evidence="8" id="KW-0675">Receptor</keyword>
<dbReference type="InterPro" id="IPR023997">
    <property type="entry name" value="TonB-dep_OMP_SusC/RagA_CS"/>
</dbReference>
<gene>
    <name evidence="15" type="ORF">BACCOPRO_02680</name>
</gene>
<dbReference type="InterPro" id="IPR037066">
    <property type="entry name" value="Plug_dom_sf"/>
</dbReference>
<dbReference type="SUPFAM" id="SSF56935">
    <property type="entry name" value="Porins"/>
    <property type="match status" value="1"/>
</dbReference>
<dbReference type="GO" id="GO:0015344">
    <property type="term" value="F:siderophore uptake transmembrane transporter activity"/>
    <property type="evidence" value="ECO:0007669"/>
    <property type="project" value="TreeGrafter"/>
</dbReference>
<feature type="chain" id="PRO_5004496894" evidence="12">
    <location>
        <begin position="22"/>
        <end position="1012"/>
    </location>
</feature>
<name>S0F9T5_9BACT</name>
<dbReference type="STRING" id="547042.BACCOPRO_02680"/>
<evidence type="ECO:0000256" key="1">
    <source>
        <dbReference type="ARBA" id="ARBA00004571"/>
    </source>
</evidence>
<dbReference type="GO" id="GO:0009279">
    <property type="term" value="C:cell outer membrane"/>
    <property type="evidence" value="ECO:0007669"/>
    <property type="project" value="UniProtKB-SubCell"/>
</dbReference>
<dbReference type="GeneID" id="78405858"/>
<comment type="caution">
    <text evidence="15">The sequence shown here is derived from an EMBL/GenBank/DDBJ whole genome shotgun (WGS) entry which is preliminary data.</text>
</comment>
<dbReference type="Pfam" id="PF07715">
    <property type="entry name" value="Plug"/>
    <property type="match status" value="1"/>
</dbReference>
<dbReference type="InterPro" id="IPR023996">
    <property type="entry name" value="TonB-dep_OMP_SusC/RagA"/>
</dbReference>
<sequence>MRRKLMLLLTCLLIGIGLVNAQTSKVTGVVTSEEDGLPVVGASIMVKGTTIGTVTDLDGKFTLPNVPSSAETLLISFVGMKQQEVAVKPHVVVVLHPDSEILDEVVVTGYGNFKKASFTGAASTVNTGNLENVPVISVEEKLSGSVPGVSLSSSSSNPGAVSSIRIRGMGSINAGNDPLYVIDGTPVTSGNVSEFTYSDAGTNILATLNTNDIESITVIKDAAAASLYGSRAANGVIVITTKSGSQGKTKVNFRSDWGFSNMAINYRPQLSGDERRELLWTGLKNYGLYGQGASEAEAAAFADSNIDSFAAKPANGWTDWKDELFKTGGHQNYQVSVSGGGQNTQFYSSLSYTKQDGIIQNQGLERFTGNANLTHTFKRLTVQVTSQFSKMIQKKTNEGTSYDGAVANYAFFQSPSSTPYNEDGSLNNGCGMFGVNPLYEFQHSSDRATIIKAFNTVKATYNIWDNLNLSEKISYDYMTNTNDVLWDRYSNNGGPGGVMQRIISKNEQLNTQTQLTYNKAFGEHNIDALLGFETEDNKYAYNYLSGQDYPGDLYEFTNAGSTSADSNIQSYRLTSFLGRVNYDFGGKYYLSASYRTDGSSRLARDNRWGSFWSVSGAWRFTHENFMESTKEVLTDGKLRLSYGVNGTQPSVYYGYMNLYKYGQKYNGISGMGIIGIANPDLKWEKNKTFNVGLDLTFLNRFALTFDYYQRKTSDLIYDLPVSQVGGYYDSSYGYYMPVNVGALKNSGVEVTIQTTNFQTDDFSWTTSLNIGHNTNELVTLNGEQNEIVSGPLIHRIGEAYYSYYLYEYAGVDPQTGKELFYKNDGTADARQTTTNVSEANKTIVGKHDAKVEGGLTNNLKWKWFDLGFTFTYSLGGDAFDYATWQHSDGGTYLYNGAVPAYYTLEDMWTGPGDTSAKLPVFQYGNNSQSMSSRWLMSTDYLRLKNLTFGVRMPQSWSNKIGMSNARIYFSGSNLLTWKSKGLTVDPEMPVSGVCTFETPALRTFTFGIELTF</sequence>
<dbReference type="NCBIfam" id="TIGR04057">
    <property type="entry name" value="SusC_RagA_signa"/>
    <property type="match status" value="1"/>
</dbReference>
<evidence type="ECO:0000259" key="14">
    <source>
        <dbReference type="Pfam" id="PF07715"/>
    </source>
</evidence>
<dbReference type="PANTHER" id="PTHR30069:SF29">
    <property type="entry name" value="HEMOGLOBIN AND HEMOGLOBIN-HAPTOGLOBIN-BINDING PROTEIN 1-RELATED"/>
    <property type="match status" value="1"/>
</dbReference>
<dbReference type="SUPFAM" id="SSF49464">
    <property type="entry name" value="Carboxypeptidase regulatory domain-like"/>
    <property type="match status" value="1"/>
</dbReference>
<proteinExistence type="inferred from homology"/>
<evidence type="ECO:0000256" key="3">
    <source>
        <dbReference type="ARBA" id="ARBA00022452"/>
    </source>
</evidence>
<dbReference type="Pfam" id="PF13715">
    <property type="entry name" value="CarbopepD_reg_2"/>
    <property type="match status" value="1"/>
</dbReference>
<evidence type="ECO:0000256" key="9">
    <source>
        <dbReference type="ARBA" id="ARBA00023237"/>
    </source>
</evidence>
<dbReference type="InterPro" id="IPR036942">
    <property type="entry name" value="Beta-barrel_TonB_sf"/>
</dbReference>
<evidence type="ECO:0000256" key="11">
    <source>
        <dbReference type="RuleBase" id="RU003357"/>
    </source>
</evidence>
<dbReference type="GO" id="GO:0044718">
    <property type="term" value="P:siderophore transmembrane transport"/>
    <property type="evidence" value="ECO:0007669"/>
    <property type="project" value="TreeGrafter"/>
</dbReference>
<dbReference type="InterPro" id="IPR008969">
    <property type="entry name" value="CarboxyPept-like_regulatory"/>
</dbReference>
<dbReference type="PROSITE" id="PS52016">
    <property type="entry name" value="TONB_DEPENDENT_REC_3"/>
    <property type="match status" value="1"/>
</dbReference>
<keyword evidence="2 10" id="KW-0813">Transport</keyword>
<evidence type="ECO:0000256" key="10">
    <source>
        <dbReference type="PROSITE-ProRule" id="PRU01360"/>
    </source>
</evidence>
<feature type="domain" description="TonB-dependent receptor-like beta-barrel" evidence="13">
    <location>
        <begin position="416"/>
        <end position="771"/>
    </location>
</feature>
<evidence type="ECO:0000256" key="7">
    <source>
        <dbReference type="ARBA" id="ARBA00023136"/>
    </source>
</evidence>
<evidence type="ECO:0000256" key="8">
    <source>
        <dbReference type="ARBA" id="ARBA00023170"/>
    </source>
</evidence>
<dbReference type="Pfam" id="PF00593">
    <property type="entry name" value="TonB_dep_Rec_b-barrel"/>
    <property type="match status" value="1"/>
</dbReference>
<evidence type="ECO:0000256" key="6">
    <source>
        <dbReference type="ARBA" id="ARBA00023077"/>
    </source>
</evidence>
<evidence type="ECO:0000256" key="4">
    <source>
        <dbReference type="ARBA" id="ARBA00022692"/>
    </source>
</evidence>
<dbReference type="Gene3D" id="2.60.40.1120">
    <property type="entry name" value="Carboxypeptidase-like, regulatory domain"/>
    <property type="match status" value="1"/>
</dbReference>
<dbReference type="InterPro" id="IPR012910">
    <property type="entry name" value="Plug_dom"/>
</dbReference>
<evidence type="ECO:0000256" key="5">
    <source>
        <dbReference type="ARBA" id="ARBA00022729"/>
    </source>
</evidence>
<dbReference type="InterPro" id="IPR039426">
    <property type="entry name" value="TonB-dep_rcpt-like"/>
</dbReference>
<evidence type="ECO:0000256" key="12">
    <source>
        <dbReference type="SAM" id="SignalP"/>
    </source>
</evidence>
<keyword evidence="9 10" id="KW-0998">Cell outer membrane</keyword>
<keyword evidence="3 10" id="KW-1134">Transmembrane beta strand</keyword>
<dbReference type="RefSeq" id="WP_008143921.1">
    <property type="nucleotide sequence ID" value="NZ_EQ973645.1"/>
</dbReference>
<dbReference type="PANTHER" id="PTHR30069">
    <property type="entry name" value="TONB-DEPENDENT OUTER MEMBRANE RECEPTOR"/>
    <property type="match status" value="1"/>
</dbReference>
<dbReference type="HOGENOM" id="CLU_004317_0_1_10"/>
<evidence type="ECO:0000313" key="16">
    <source>
        <dbReference type="Proteomes" id="UP000014073"/>
    </source>
</evidence>
<dbReference type="NCBIfam" id="TIGR04056">
    <property type="entry name" value="OMP_RagA_SusC"/>
    <property type="match status" value="1"/>
</dbReference>
<feature type="signal peptide" evidence="12">
    <location>
        <begin position="1"/>
        <end position="21"/>
    </location>
</feature>
<keyword evidence="4 10" id="KW-0812">Transmembrane</keyword>
<dbReference type="Gene3D" id="2.170.130.10">
    <property type="entry name" value="TonB-dependent receptor, plug domain"/>
    <property type="match status" value="1"/>
</dbReference>
<protein>
    <submittedName>
        <fullName evidence="15">TonB-linked outer membrane protein, SusC/RagA family</fullName>
    </submittedName>
</protein>
<organism evidence="15 16">
    <name type="scientific">Phocaeicola coprophilus DSM 18228 = JCM 13818</name>
    <dbReference type="NCBI Taxonomy" id="547042"/>
    <lineage>
        <taxon>Bacteria</taxon>
        <taxon>Pseudomonadati</taxon>
        <taxon>Bacteroidota</taxon>
        <taxon>Bacteroidia</taxon>
        <taxon>Bacteroidales</taxon>
        <taxon>Bacteroidaceae</taxon>
        <taxon>Phocaeicola</taxon>
    </lineage>
</organism>
<keyword evidence="16" id="KW-1185">Reference proteome</keyword>
<dbReference type="InterPro" id="IPR000531">
    <property type="entry name" value="Beta-barrel_TonB"/>
</dbReference>
<dbReference type="Gene3D" id="2.40.170.20">
    <property type="entry name" value="TonB-dependent receptor, beta-barrel domain"/>
    <property type="match status" value="1"/>
</dbReference>
<evidence type="ECO:0000256" key="2">
    <source>
        <dbReference type="ARBA" id="ARBA00022448"/>
    </source>
</evidence>
<accession>S0F9T5</accession>
<dbReference type="AlphaFoldDB" id="S0F9T5"/>
<reference evidence="15 16" key="1">
    <citation type="submission" date="2008-12" db="EMBL/GenBank/DDBJ databases">
        <authorList>
            <person name="Fulton L."/>
            <person name="Clifton S."/>
            <person name="Fulton B."/>
            <person name="Xu J."/>
            <person name="Minx P."/>
            <person name="Pepin K.H."/>
            <person name="Johnson M."/>
            <person name="Bhonagiri V."/>
            <person name="Nash W.E."/>
            <person name="Mardis E.R."/>
            <person name="Wilson R.K."/>
        </authorList>
    </citation>
    <scope>NUCLEOTIDE SEQUENCE [LARGE SCALE GENOMIC DNA]</scope>
    <source>
        <strain evidence="15 16">DSM 18228</strain>
    </source>
</reference>
<evidence type="ECO:0000259" key="13">
    <source>
        <dbReference type="Pfam" id="PF00593"/>
    </source>
</evidence>